<dbReference type="EMBL" id="JAODUO010000258">
    <property type="protein sequence ID" value="KAK2184645.1"/>
    <property type="molecule type" value="Genomic_DNA"/>
</dbReference>
<name>A0AAD9NYA3_RIDPI</name>
<reference evidence="2" key="1">
    <citation type="journal article" date="2023" name="Mol. Biol. Evol.">
        <title>Third-Generation Sequencing Reveals the Adaptive Role of the Epigenome in Three Deep-Sea Polychaetes.</title>
        <authorList>
            <person name="Perez M."/>
            <person name="Aroh O."/>
            <person name="Sun Y."/>
            <person name="Lan Y."/>
            <person name="Juniper S.K."/>
            <person name="Young C.R."/>
            <person name="Angers B."/>
            <person name="Qian P.Y."/>
        </authorList>
    </citation>
    <scope>NUCLEOTIDE SEQUENCE</scope>
    <source>
        <strain evidence="2">R07B-5</strain>
    </source>
</reference>
<evidence type="ECO:0000313" key="3">
    <source>
        <dbReference type="Proteomes" id="UP001209878"/>
    </source>
</evidence>
<comment type="caution">
    <text evidence="2">The sequence shown here is derived from an EMBL/GenBank/DDBJ whole genome shotgun (WGS) entry which is preliminary data.</text>
</comment>
<dbReference type="AlphaFoldDB" id="A0AAD9NYA3"/>
<sequence>MCRKAAFFRRIAAMQCVQDGARTAWQQCYNLLLQAYGGYNMSVDPKVFPHDVTHGWPVLQLRVLHEIIYSARKMAAPAIAIRHLTFLLHVLFDHLTSEQRIEIAGVLESYTCRGEGTHQSLALDNGVILPPVPLLRLPTVIEFRPLSLPPHLQPIKRKSASESSRTASPFIYSPIQLGPSPRARSASKLEFLWVQGEVCEVELHLYNPMALELKILEMGLLTENVSFKSCPVDWSLPAESGVSQMKLRGTPEEPGELLITGYSTKVLGVRSHCRLRDLPRMVAARYHVTIVPALPWLQVTTSLSKADDFSSLADGASVVTSAVVSVFGGQSCVCQIQLQNCGREPVESIDVCLDSRVDTELLDQVLRWDQATIRPTLPLLTDHETSLTLHIQGASDFIAPACRKVTAPARWVRGGSRGHKVALESSDATAIEALVKLQYSGGPGMASGYYRHCVIAVTVEIQPSVLITRWQALPSERADYFVLVLDVLNVSPDPLQLTCVSHSKSTIVIPTQQSSRVSLEVSKCPTKCVLPRLPQDVSDAVCQHIHDSVNIRWKITSSDTCGVVSLDKLTWTNEDTAHLFASPLQWKIWLNVHEHRCGSTVYLPCGEEVRIKCQITNTSESVIRDVQFRMSCHQDTGIAGTAVTGKQGASGMGEDLCECSRSVVCVGSPTVSVNQCSLVFVLPGRFKLAFQCHGTLPRQDNSGATTPSGDNTRGSTSLVPSVSSCDVFPVTSLVISPPTLVFDSSDTAVVSEDSSVEVAVTLKYPALVELCVAQSGGS</sequence>
<gene>
    <name evidence="2" type="ORF">NP493_259g02052</name>
</gene>
<feature type="domain" description="Trs120/TRAPPC9 first Ig-like" evidence="1">
    <location>
        <begin position="155"/>
        <end position="271"/>
    </location>
</feature>
<dbReference type="Pfam" id="PF26254">
    <property type="entry name" value="Ig_TRAPPC9-Trs120_1st"/>
    <property type="match status" value="1"/>
</dbReference>
<dbReference type="PANTHER" id="PTHR21512:SF5">
    <property type="entry name" value="TRAFFICKING PROTEIN PARTICLE COMPLEX SUBUNIT 9"/>
    <property type="match status" value="1"/>
</dbReference>
<dbReference type="InterPro" id="IPR013935">
    <property type="entry name" value="Trs120_TRAPPC9"/>
</dbReference>
<dbReference type="Proteomes" id="UP001209878">
    <property type="component" value="Unassembled WGS sequence"/>
</dbReference>
<dbReference type="PANTHER" id="PTHR21512">
    <property type="entry name" value="TRAFFICKING PROTEIN PARTICLE COMPLEX SUBUNIT 9"/>
    <property type="match status" value="1"/>
</dbReference>
<keyword evidence="3" id="KW-1185">Reference proteome</keyword>
<protein>
    <recommendedName>
        <fullName evidence="1">Trs120/TRAPPC9 first Ig-like domain-containing protein</fullName>
    </recommendedName>
</protein>
<accession>A0AAD9NYA3</accession>
<proteinExistence type="predicted"/>
<dbReference type="InterPro" id="IPR058565">
    <property type="entry name" value="Ig_TRAPPC9_Trs120_1st"/>
</dbReference>
<organism evidence="2 3">
    <name type="scientific">Ridgeia piscesae</name>
    <name type="common">Tubeworm</name>
    <dbReference type="NCBI Taxonomy" id="27915"/>
    <lineage>
        <taxon>Eukaryota</taxon>
        <taxon>Metazoa</taxon>
        <taxon>Spiralia</taxon>
        <taxon>Lophotrochozoa</taxon>
        <taxon>Annelida</taxon>
        <taxon>Polychaeta</taxon>
        <taxon>Sedentaria</taxon>
        <taxon>Canalipalpata</taxon>
        <taxon>Sabellida</taxon>
        <taxon>Siboglinidae</taxon>
        <taxon>Ridgeia</taxon>
    </lineage>
</organism>
<evidence type="ECO:0000259" key="1">
    <source>
        <dbReference type="Pfam" id="PF26254"/>
    </source>
</evidence>
<evidence type="ECO:0000313" key="2">
    <source>
        <dbReference type="EMBL" id="KAK2184645.1"/>
    </source>
</evidence>
<dbReference type="GO" id="GO:0005802">
    <property type="term" value="C:trans-Golgi network"/>
    <property type="evidence" value="ECO:0007669"/>
    <property type="project" value="TreeGrafter"/>
</dbReference>